<proteinExistence type="predicted"/>
<protein>
    <submittedName>
        <fullName evidence="1">Uncharacterized protein</fullName>
    </submittedName>
</protein>
<gene>
    <name evidence="1" type="ORF">L1049_019317</name>
</gene>
<sequence length="99" mass="11538">MSTLIRRTTANLRRNPPLTACNSDSLRTRHHRFHTSVAPQNKDTGLYGFDHLKTPKGFQRFVDEAIERQFVEEANKAAMRINEYLHVSILTPIILYIMR</sequence>
<dbReference type="Proteomes" id="UP001415857">
    <property type="component" value="Unassembled WGS sequence"/>
</dbReference>
<accession>A0AAP0X573</accession>
<evidence type="ECO:0000313" key="1">
    <source>
        <dbReference type="EMBL" id="KAK9291371.1"/>
    </source>
</evidence>
<dbReference type="AlphaFoldDB" id="A0AAP0X573"/>
<organism evidence="1 2">
    <name type="scientific">Liquidambar formosana</name>
    <name type="common">Formosan gum</name>
    <dbReference type="NCBI Taxonomy" id="63359"/>
    <lineage>
        <taxon>Eukaryota</taxon>
        <taxon>Viridiplantae</taxon>
        <taxon>Streptophyta</taxon>
        <taxon>Embryophyta</taxon>
        <taxon>Tracheophyta</taxon>
        <taxon>Spermatophyta</taxon>
        <taxon>Magnoliopsida</taxon>
        <taxon>eudicotyledons</taxon>
        <taxon>Gunneridae</taxon>
        <taxon>Pentapetalae</taxon>
        <taxon>Saxifragales</taxon>
        <taxon>Altingiaceae</taxon>
        <taxon>Liquidambar</taxon>
    </lineage>
</organism>
<name>A0AAP0X573_LIQFO</name>
<keyword evidence="2" id="KW-1185">Reference proteome</keyword>
<comment type="caution">
    <text evidence="1">The sequence shown here is derived from an EMBL/GenBank/DDBJ whole genome shotgun (WGS) entry which is preliminary data.</text>
</comment>
<reference evidence="1 2" key="1">
    <citation type="journal article" date="2024" name="Plant J.">
        <title>Genome sequences and population genomics reveal climatic adaptation and genomic divergence between two closely related sweetgum species.</title>
        <authorList>
            <person name="Xu W.Q."/>
            <person name="Ren C.Q."/>
            <person name="Zhang X.Y."/>
            <person name="Comes H.P."/>
            <person name="Liu X.H."/>
            <person name="Li Y.G."/>
            <person name="Kettle C.J."/>
            <person name="Jalonen R."/>
            <person name="Gaisberger H."/>
            <person name="Ma Y.Z."/>
            <person name="Qiu Y.X."/>
        </authorList>
    </citation>
    <scope>NUCLEOTIDE SEQUENCE [LARGE SCALE GENOMIC DNA]</scope>
    <source>
        <strain evidence="1">Hangzhou</strain>
    </source>
</reference>
<dbReference type="EMBL" id="JBBPBK010000001">
    <property type="protein sequence ID" value="KAK9291371.1"/>
    <property type="molecule type" value="Genomic_DNA"/>
</dbReference>
<evidence type="ECO:0000313" key="2">
    <source>
        <dbReference type="Proteomes" id="UP001415857"/>
    </source>
</evidence>